<dbReference type="KEGG" id="mri:Mal4_39380"/>
<dbReference type="RefSeq" id="WP_145370761.1">
    <property type="nucleotide sequence ID" value="NZ_CP036275.1"/>
</dbReference>
<accession>A0A517ZAS7</accession>
<organism evidence="2 3">
    <name type="scientific">Maioricimonas rarisocia</name>
    <dbReference type="NCBI Taxonomy" id="2528026"/>
    <lineage>
        <taxon>Bacteria</taxon>
        <taxon>Pseudomonadati</taxon>
        <taxon>Planctomycetota</taxon>
        <taxon>Planctomycetia</taxon>
        <taxon>Planctomycetales</taxon>
        <taxon>Planctomycetaceae</taxon>
        <taxon>Maioricimonas</taxon>
    </lineage>
</organism>
<keyword evidence="1" id="KW-0732">Signal</keyword>
<gene>
    <name evidence="2" type="ORF">Mal4_39380</name>
</gene>
<dbReference type="OrthoDB" id="276092at2"/>
<name>A0A517ZAS7_9PLAN</name>
<reference evidence="2 3" key="1">
    <citation type="submission" date="2019-02" db="EMBL/GenBank/DDBJ databases">
        <title>Deep-cultivation of Planctomycetes and their phenomic and genomic characterization uncovers novel biology.</title>
        <authorList>
            <person name="Wiegand S."/>
            <person name="Jogler M."/>
            <person name="Boedeker C."/>
            <person name="Pinto D."/>
            <person name="Vollmers J."/>
            <person name="Rivas-Marin E."/>
            <person name="Kohn T."/>
            <person name="Peeters S.H."/>
            <person name="Heuer A."/>
            <person name="Rast P."/>
            <person name="Oberbeckmann S."/>
            <person name="Bunk B."/>
            <person name="Jeske O."/>
            <person name="Meyerdierks A."/>
            <person name="Storesund J.E."/>
            <person name="Kallscheuer N."/>
            <person name="Luecker S."/>
            <person name="Lage O.M."/>
            <person name="Pohl T."/>
            <person name="Merkel B.J."/>
            <person name="Hornburger P."/>
            <person name="Mueller R.-W."/>
            <person name="Bruemmer F."/>
            <person name="Labrenz M."/>
            <person name="Spormann A.M."/>
            <person name="Op den Camp H."/>
            <person name="Overmann J."/>
            <person name="Amann R."/>
            <person name="Jetten M.S.M."/>
            <person name="Mascher T."/>
            <person name="Medema M.H."/>
            <person name="Devos D.P."/>
            <person name="Kaster A.-K."/>
            <person name="Ovreas L."/>
            <person name="Rohde M."/>
            <person name="Galperin M.Y."/>
            <person name="Jogler C."/>
        </authorList>
    </citation>
    <scope>NUCLEOTIDE SEQUENCE [LARGE SCALE GENOMIC DNA]</scope>
    <source>
        <strain evidence="2 3">Mal4</strain>
    </source>
</reference>
<dbReference type="EMBL" id="CP036275">
    <property type="protein sequence ID" value="QDU39592.1"/>
    <property type="molecule type" value="Genomic_DNA"/>
</dbReference>
<evidence type="ECO:0008006" key="4">
    <source>
        <dbReference type="Google" id="ProtNLM"/>
    </source>
</evidence>
<evidence type="ECO:0000313" key="2">
    <source>
        <dbReference type="EMBL" id="QDU39592.1"/>
    </source>
</evidence>
<keyword evidence="3" id="KW-1185">Reference proteome</keyword>
<evidence type="ECO:0000313" key="3">
    <source>
        <dbReference type="Proteomes" id="UP000320496"/>
    </source>
</evidence>
<feature type="chain" id="PRO_5021902759" description="Lipocalin-like domain-containing protein" evidence="1">
    <location>
        <begin position="22"/>
        <end position="163"/>
    </location>
</feature>
<dbReference type="Proteomes" id="UP000320496">
    <property type="component" value="Chromosome"/>
</dbReference>
<evidence type="ECO:0000256" key="1">
    <source>
        <dbReference type="SAM" id="SignalP"/>
    </source>
</evidence>
<sequence precursor="true">MQRLHAVLVLLFVCAGATVTADRATAEEPVTLIGTIVKWRYPDAEIGEAKMFDAATIDAEGNRTVPSTAMKTTMVTADTVEQVLAFYRDLLKPDAAGKTPFAGRPDEGRSVIFSDESEGRPLEFHTIVVNSGNSSTTLIITRGKEEEKTHITWKQYLKHEVGE</sequence>
<protein>
    <recommendedName>
        <fullName evidence="4">Lipocalin-like domain-containing protein</fullName>
    </recommendedName>
</protein>
<proteinExistence type="predicted"/>
<dbReference type="AlphaFoldDB" id="A0A517ZAS7"/>
<feature type="signal peptide" evidence="1">
    <location>
        <begin position="1"/>
        <end position="21"/>
    </location>
</feature>